<evidence type="ECO:0008006" key="5">
    <source>
        <dbReference type="Google" id="ProtNLM"/>
    </source>
</evidence>
<dbReference type="SMART" id="SM00320">
    <property type="entry name" value="WD40"/>
    <property type="match status" value="5"/>
</dbReference>
<gene>
    <name evidence="3" type="ORF">PGLA1383_LOCUS47617</name>
</gene>
<feature type="repeat" description="WD" evidence="1">
    <location>
        <begin position="89"/>
        <end position="121"/>
    </location>
</feature>
<feature type="non-terminal residue" evidence="3">
    <location>
        <position position="1"/>
    </location>
</feature>
<keyword evidence="1" id="KW-0853">WD repeat</keyword>
<dbReference type="InterPro" id="IPR045182">
    <property type="entry name" value="JINGUBANG-like"/>
</dbReference>
<dbReference type="PANTHER" id="PTHR22844:SF340">
    <property type="entry name" value="OS01G0946100 PROTEIN"/>
    <property type="match status" value="1"/>
</dbReference>
<evidence type="ECO:0000313" key="3">
    <source>
        <dbReference type="EMBL" id="CAE8631516.1"/>
    </source>
</evidence>
<dbReference type="Proteomes" id="UP000654075">
    <property type="component" value="Unassembled WGS sequence"/>
</dbReference>
<dbReference type="InterPro" id="IPR001680">
    <property type="entry name" value="WD40_rpt"/>
</dbReference>
<name>A0A813H1K4_POLGL</name>
<dbReference type="EMBL" id="CAJNNV010030152">
    <property type="protein sequence ID" value="CAE8631516.1"/>
    <property type="molecule type" value="Genomic_DNA"/>
</dbReference>
<dbReference type="PROSITE" id="PS50082">
    <property type="entry name" value="WD_REPEATS_2"/>
    <property type="match status" value="2"/>
</dbReference>
<organism evidence="3 4">
    <name type="scientific">Polarella glacialis</name>
    <name type="common">Dinoflagellate</name>
    <dbReference type="NCBI Taxonomy" id="89957"/>
    <lineage>
        <taxon>Eukaryota</taxon>
        <taxon>Sar</taxon>
        <taxon>Alveolata</taxon>
        <taxon>Dinophyceae</taxon>
        <taxon>Suessiales</taxon>
        <taxon>Suessiaceae</taxon>
        <taxon>Polarella</taxon>
    </lineage>
</organism>
<feature type="compositionally biased region" description="Gly residues" evidence="2">
    <location>
        <begin position="1"/>
        <end position="16"/>
    </location>
</feature>
<feature type="region of interest" description="Disordered" evidence="2">
    <location>
        <begin position="1"/>
        <end position="70"/>
    </location>
</feature>
<dbReference type="OMA" id="CWCLISA"/>
<sequence>AGRGGGGQGKGRGRGGADARAPAGAPSGGLVRRPEKQKPGRGGKGGGRGGKSQAAAGKGGRRNGAGPMPDAEVVEVVREDGMFRHSEIIRAHSDAVMSVVMSSDCIYTASRDKLLKRWKVSKDASGKFQLLPELEVPLGDVCWCLISAGDWLLCGMGDGSIKGFQQTGKEALLKGHSKRVCCLLTHLHVLLSGSLDGSVRCWQMDANTQTFACTHSITEGISGAVQCLAVLGERLWVGGTSGIAVVELGTLQVSAQIPPKKFVAGLLQFEGHMIVVYADGSVSIFDAEGVLKHNQPALPAGPVLCVAGLECGPRLLCGHAKGQVSSITLPMFQLKKHWQALQRCKVQTICAVGHDGIFVLGAENGNLQLWQRDGSVDL</sequence>
<protein>
    <recommendedName>
        <fullName evidence="5">Intraflagellar transport protein 122 homolog</fullName>
    </recommendedName>
</protein>
<dbReference type="Pfam" id="PF00400">
    <property type="entry name" value="WD40"/>
    <property type="match status" value="1"/>
</dbReference>
<dbReference type="PANTHER" id="PTHR22844">
    <property type="entry name" value="F-BOX AND WD40 DOMAIN PROTEIN"/>
    <property type="match status" value="1"/>
</dbReference>
<keyword evidence="4" id="KW-1185">Reference proteome</keyword>
<feature type="repeat" description="WD" evidence="1">
    <location>
        <begin position="173"/>
        <end position="212"/>
    </location>
</feature>
<comment type="caution">
    <text evidence="3">The sequence shown here is derived from an EMBL/GenBank/DDBJ whole genome shotgun (WGS) entry which is preliminary data.</text>
</comment>
<evidence type="ECO:0000313" key="4">
    <source>
        <dbReference type="Proteomes" id="UP000654075"/>
    </source>
</evidence>
<dbReference type="SUPFAM" id="SSF50978">
    <property type="entry name" value="WD40 repeat-like"/>
    <property type="match status" value="1"/>
</dbReference>
<reference evidence="3" key="1">
    <citation type="submission" date="2021-02" db="EMBL/GenBank/DDBJ databases">
        <authorList>
            <person name="Dougan E. K."/>
            <person name="Rhodes N."/>
            <person name="Thang M."/>
            <person name="Chan C."/>
        </authorList>
    </citation>
    <scope>NUCLEOTIDE SEQUENCE</scope>
</reference>
<accession>A0A813H1K4</accession>
<dbReference type="InterPro" id="IPR015943">
    <property type="entry name" value="WD40/YVTN_repeat-like_dom_sf"/>
</dbReference>
<feature type="compositionally biased region" description="Low complexity" evidence="2">
    <location>
        <begin position="18"/>
        <end position="29"/>
    </location>
</feature>
<evidence type="ECO:0000256" key="1">
    <source>
        <dbReference type="PROSITE-ProRule" id="PRU00221"/>
    </source>
</evidence>
<dbReference type="OrthoDB" id="438302at2759"/>
<evidence type="ECO:0000256" key="2">
    <source>
        <dbReference type="SAM" id="MobiDB-lite"/>
    </source>
</evidence>
<feature type="compositionally biased region" description="Gly residues" evidence="2">
    <location>
        <begin position="40"/>
        <end position="50"/>
    </location>
</feature>
<proteinExistence type="predicted"/>
<dbReference type="Gene3D" id="2.130.10.10">
    <property type="entry name" value="YVTN repeat-like/Quinoprotein amine dehydrogenase"/>
    <property type="match status" value="1"/>
</dbReference>
<dbReference type="InterPro" id="IPR036322">
    <property type="entry name" value="WD40_repeat_dom_sf"/>
</dbReference>
<dbReference type="AlphaFoldDB" id="A0A813H1K4"/>